<name>A0AAD3TW01_9TREE</name>
<evidence type="ECO:0000313" key="3">
    <source>
        <dbReference type="Proteomes" id="UP001222932"/>
    </source>
</evidence>
<gene>
    <name evidence="2" type="ORF">CspeluHIS016_0407640</name>
</gene>
<dbReference type="Pfam" id="PF21813">
    <property type="entry name" value="DUF6882"/>
    <property type="match status" value="1"/>
</dbReference>
<dbReference type="InterPro" id="IPR049249">
    <property type="entry name" value="DUF6882"/>
</dbReference>
<evidence type="ECO:0000313" key="2">
    <source>
        <dbReference type="EMBL" id="GMK57930.1"/>
    </source>
</evidence>
<feature type="compositionally biased region" description="Polar residues" evidence="1">
    <location>
        <begin position="48"/>
        <end position="74"/>
    </location>
</feature>
<dbReference type="AlphaFoldDB" id="A0AAD3TW01"/>
<dbReference type="Proteomes" id="UP001222932">
    <property type="component" value="Unassembled WGS sequence"/>
</dbReference>
<organism evidence="2 3">
    <name type="scientific">Cutaneotrichosporon spelunceum</name>
    <dbReference type="NCBI Taxonomy" id="1672016"/>
    <lineage>
        <taxon>Eukaryota</taxon>
        <taxon>Fungi</taxon>
        <taxon>Dikarya</taxon>
        <taxon>Basidiomycota</taxon>
        <taxon>Agaricomycotina</taxon>
        <taxon>Tremellomycetes</taxon>
        <taxon>Trichosporonales</taxon>
        <taxon>Trichosporonaceae</taxon>
        <taxon>Cutaneotrichosporon</taxon>
    </lineage>
</organism>
<evidence type="ECO:0000256" key="1">
    <source>
        <dbReference type="SAM" id="MobiDB-lite"/>
    </source>
</evidence>
<reference evidence="2" key="2">
    <citation type="submission" date="2023-06" db="EMBL/GenBank/DDBJ databases">
        <authorList>
            <person name="Kobayashi Y."/>
            <person name="Kayamori A."/>
            <person name="Aoki K."/>
            <person name="Shiwa Y."/>
            <person name="Fujita N."/>
            <person name="Sugita T."/>
            <person name="Iwasaki W."/>
            <person name="Tanaka N."/>
            <person name="Takashima M."/>
        </authorList>
    </citation>
    <scope>NUCLEOTIDE SEQUENCE</scope>
    <source>
        <strain evidence="2">HIS016</strain>
    </source>
</reference>
<accession>A0AAD3TW01</accession>
<keyword evidence="3" id="KW-1185">Reference proteome</keyword>
<feature type="compositionally biased region" description="Basic and acidic residues" evidence="1">
    <location>
        <begin position="1"/>
        <end position="10"/>
    </location>
</feature>
<feature type="region of interest" description="Disordered" evidence="1">
    <location>
        <begin position="328"/>
        <end position="358"/>
    </location>
</feature>
<proteinExistence type="predicted"/>
<sequence>MCLFRKKEPKQMQSVAKALYTPSSNPTGPVMEDYVPSAKSSKTRLAPPTTSGAHRNSNASGAGETSLSTRTSDAGAQREEQQAKLRALVTQRHNDAPDSPFVYPALAPWIESGQLAALLQQDALVEAGDELGGHRFDVDMEAGTLTFTGDDGRKLECRAHLLCSIAPGPRSILWGWAHPRGDEVAAGLRRLGKEQQITELSADELPFPDGFGPTDEDIAALAHQIGWAAVGILKRGPYYSAPNGPSRVLFILDAPLPTLTLATAVTKAPRMLSSGLINNPRCAVEGLADMMRWNMNPAQEGSGIQLSDGTSAMTVMFDENGRCAHLTGSLAGAPDQPQPQEHAQHAQPSAPTVSATAA</sequence>
<feature type="region of interest" description="Disordered" evidence="1">
    <location>
        <begin position="1"/>
        <end position="83"/>
    </location>
</feature>
<comment type="caution">
    <text evidence="2">The sequence shown here is derived from an EMBL/GenBank/DDBJ whole genome shotgun (WGS) entry which is preliminary data.</text>
</comment>
<dbReference type="EMBL" id="BTCM01000004">
    <property type="protein sequence ID" value="GMK57930.1"/>
    <property type="molecule type" value="Genomic_DNA"/>
</dbReference>
<feature type="compositionally biased region" description="Low complexity" evidence="1">
    <location>
        <begin position="333"/>
        <end position="351"/>
    </location>
</feature>
<reference evidence="2" key="1">
    <citation type="journal article" date="2023" name="BMC Genomics">
        <title>Chromosome-level genome assemblies of Cutaneotrichosporon spp. (Trichosporonales, Basidiomycota) reveal imbalanced evolution between nucleotide sequences and chromosome synteny.</title>
        <authorList>
            <person name="Kobayashi Y."/>
            <person name="Kayamori A."/>
            <person name="Aoki K."/>
            <person name="Shiwa Y."/>
            <person name="Matsutani M."/>
            <person name="Fujita N."/>
            <person name="Sugita T."/>
            <person name="Iwasaki W."/>
            <person name="Tanaka N."/>
            <person name="Takashima M."/>
        </authorList>
    </citation>
    <scope>NUCLEOTIDE SEQUENCE</scope>
    <source>
        <strain evidence="2">HIS016</strain>
    </source>
</reference>
<protein>
    <submittedName>
        <fullName evidence="2">Uncharacterized protein</fullName>
    </submittedName>
</protein>